<gene>
    <name evidence="1" type="ORF">LCGC14_0196050</name>
</gene>
<accession>A0A0F9V261</accession>
<sequence length="41" mass="4986">MIQSDEGFTQIIIYITDRQYEWLKDKLTKKKPIEITEVEKI</sequence>
<proteinExistence type="predicted"/>
<organism evidence="1">
    <name type="scientific">marine sediment metagenome</name>
    <dbReference type="NCBI Taxonomy" id="412755"/>
    <lineage>
        <taxon>unclassified sequences</taxon>
        <taxon>metagenomes</taxon>
        <taxon>ecological metagenomes</taxon>
    </lineage>
</organism>
<evidence type="ECO:0000313" key="1">
    <source>
        <dbReference type="EMBL" id="KKN93772.1"/>
    </source>
</evidence>
<name>A0A0F9V261_9ZZZZ</name>
<dbReference type="EMBL" id="LAZR01000084">
    <property type="protein sequence ID" value="KKN93772.1"/>
    <property type="molecule type" value="Genomic_DNA"/>
</dbReference>
<reference evidence="1" key="1">
    <citation type="journal article" date="2015" name="Nature">
        <title>Complex archaea that bridge the gap between prokaryotes and eukaryotes.</title>
        <authorList>
            <person name="Spang A."/>
            <person name="Saw J.H."/>
            <person name="Jorgensen S.L."/>
            <person name="Zaremba-Niedzwiedzka K."/>
            <person name="Martijn J."/>
            <person name="Lind A.E."/>
            <person name="van Eijk R."/>
            <person name="Schleper C."/>
            <person name="Guy L."/>
            <person name="Ettema T.J."/>
        </authorList>
    </citation>
    <scope>NUCLEOTIDE SEQUENCE</scope>
</reference>
<protein>
    <submittedName>
        <fullName evidence="1">Uncharacterized protein</fullName>
    </submittedName>
</protein>
<dbReference type="AlphaFoldDB" id="A0A0F9V261"/>
<comment type="caution">
    <text evidence="1">The sequence shown here is derived from an EMBL/GenBank/DDBJ whole genome shotgun (WGS) entry which is preliminary data.</text>
</comment>